<keyword evidence="8" id="KW-0106">Calcium</keyword>
<evidence type="ECO:0000256" key="10">
    <source>
        <dbReference type="ARBA" id="ARBA00023098"/>
    </source>
</evidence>
<keyword evidence="16" id="KW-1185">Reference proteome</keyword>
<dbReference type="Pfam" id="PF05826">
    <property type="entry name" value="Phospholip_A2_2"/>
    <property type="match status" value="1"/>
</dbReference>
<evidence type="ECO:0000256" key="13">
    <source>
        <dbReference type="SAM" id="SignalP"/>
    </source>
</evidence>
<dbReference type="AlphaFoldDB" id="A0A8S1C8T5"/>
<dbReference type="SMART" id="SM00085">
    <property type="entry name" value="PA2c"/>
    <property type="match status" value="1"/>
</dbReference>
<dbReference type="InterPro" id="IPR033113">
    <property type="entry name" value="PLA2_histidine"/>
</dbReference>
<evidence type="ECO:0000313" key="16">
    <source>
        <dbReference type="Proteomes" id="UP000494165"/>
    </source>
</evidence>
<dbReference type="OrthoDB" id="10059604at2759"/>
<evidence type="ECO:0000256" key="2">
    <source>
        <dbReference type="ARBA" id="ARBA00004613"/>
    </source>
</evidence>
<proteinExistence type="predicted"/>
<dbReference type="InterPro" id="IPR036444">
    <property type="entry name" value="PLipase_A2_dom_sf"/>
</dbReference>
<dbReference type="SUPFAM" id="SSF48619">
    <property type="entry name" value="Phospholipase A2, PLA2"/>
    <property type="match status" value="1"/>
</dbReference>
<evidence type="ECO:0000256" key="11">
    <source>
        <dbReference type="ARBA" id="ARBA00023157"/>
    </source>
</evidence>
<evidence type="ECO:0000256" key="9">
    <source>
        <dbReference type="ARBA" id="ARBA00022963"/>
    </source>
</evidence>
<dbReference type="GO" id="GO:0006644">
    <property type="term" value="P:phospholipid metabolic process"/>
    <property type="evidence" value="ECO:0007669"/>
    <property type="project" value="InterPro"/>
</dbReference>
<evidence type="ECO:0000256" key="7">
    <source>
        <dbReference type="ARBA" id="ARBA00022801"/>
    </source>
</evidence>
<dbReference type="FunFam" id="1.20.90.10:FF:000002">
    <property type="entry name" value="Phospholipase A2 group III"/>
    <property type="match status" value="1"/>
</dbReference>
<dbReference type="PROSITE" id="PS00118">
    <property type="entry name" value="PA2_HIS"/>
    <property type="match status" value="1"/>
</dbReference>
<keyword evidence="5" id="KW-0964">Secreted</keyword>
<comment type="subcellular location">
    <subcellularLocation>
        <location evidence="2">Secreted</location>
    </subcellularLocation>
</comment>
<keyword evidence="7" id="KW-0378">Hydrolase</keyword>
<accession>A0A8S1C8T5</accession>
<dbReference type="InterPro" id="IPR016090">
    <property type="entry name" value="PLA2-like_dom"/>
</dbReference>
<comment type="caution">
    <text evidence="15">The sequence shown here is derived from an EMBL/GenBank/DDBJ whole genome shotgun (WGS) entry which is preliminary data.</text>
</comment>
<evidence type="ECO:0000256" key="8">
    <source>
        <dbReference type="ARBA" id="ARBA00022837"/>
    </source>
</evidence>
<evidence type="ECO:0000259" key="14">
    <source>
        <dbReference type="SMART" id="SM00085"/>
    </source>
</evidence>
<keyword evidence="13" id="KW-0732">Signal</keyword>
<dbReference type="Gene3D" id="1.20.90.10">
    <property type="entry name" value="Phospholipase A2 domain"/>
    <property type="match status" value="1"/>
</dbReference>
<evidence type="ECO:0000256" key="5">
    <source>
        <dbReference type="ARBA" id="ARBA00022525"/>
    </source>
</evidence>
<dbReference type="Gene3D" id="1.10.287.700">
    <property type="entry name" value="Helix hairpin bin"/>
    <property type="match status" value="1"/>
</dbReference>
<dbReference type="EMBL" id="CADEPI010000019">
    <property type="protein sequence ID" value="CAB3365190.1"/>
    <property type="molecule type" value="Genomic_DNA"/>
</dbReference>
<dbReference type="GO" id="GO:0046872">
    <property type="term" value="F:metal ion binding"/>
    <property type="evidence" value="ECO:0007669"/>
    <property type="project" value="UniProtKB-KW"/>
</dbReference>
<dbReference type="GO" id="GO:0050482">
    <property type="term" value="P:arachidonate secretion"/>
    <property type="evidence" value="ECO:0007669"/>
    <property type="project" value="InterPro"/>
</dbReference>
<evidence type="ECO:0000256" key="1">
    <source>
        <dbReference type="ARBA" id="ARBA00001913"/>
    </source>
</evidence>
<feature type="chain" id="PRO_5035760828" description="Phospholipase A2" evidence="13">
    <location>
        <begin position="18"/>
        <end position="263"/>
    </location>
</feature>
<dbReference type="Proteomes" id="UP000494165">
    <property type="component" value="Unassembled WGS sequence"/>
</dbReference>
<feature type="domain" description="Phospholipase A2-like central" evidence="14">
    <location>
        <begin position="123"/>
        <end position="246"/>
    </location>
</feature>
<dbReference type="GO" id="GO:0004623">
    <property type="term" value="F:phospholipase A2 activity"/>
    <property type="evidence" value="ECO:0007669"/>
    <property type="project" value="UniProtKB-EC"/>
</dbReference>
<dbReference type="PANTHER" id="PTHR12253">
    <property type="entry name" value="RH14732P"/>
    <property type="match status" value="1"/>
</dbReference>
<gene>
    <name evidence="15" type="ORF">CLODIP_2_CD06759</name>
</gene>
<sequence>MHVLRFLIVVTVPLVAGMPSTQQSTLESTTRGIFGSAFNLAKGATLAGANLAQEVASASTNFASTAAKEAKSVSKSVTGQARQGAGSLANKAKQGVDVIAEKAKEGAVTVVDKAAEGAKGAVNVAQVGAEETLVVISDPTQPIFPGTRWCGAGTKADNVTDVGVFKKVDKCCRSHDNCFDNIPASGEKHGLKNEGKFTRSHCDCDDEFYECLKTADNLVSAKVGLTYFNVLRPQCFREERPVSRCAKTIGYNGRPFTSSLHHN</sequence>
<evidence type="ECO:0000256" key="4">
    <source>
        <dbReference type="ARBA" id="ARBA00021721"/>
    </source>
</evidence>
<keyword evidence="11" id="KW-1015">Disulfide bond</keyword>
<evidence type="ECO:0000313" key="15">
    <source>
        <dbReference type="EMBL" id="CAB3365190.1"/>
    </source>
</evidence>
<keyword evidence="6" id="KW-0479">Metal-binding</keyword>
<evidence type="ECO:0000256" key="3">
    <source>
        <dbReference type="ARBA" id="ARBA00013278"/>
    </source>
</evidence>
<keyword evidence="10" id="KW-0443">Lipid metabolism</keyword>
<keyword evidence="9" id="KW-0442">Lipid degradation</keyword>
<name>A0A8S1C8T5_9INSE</name>
<dbReference type="GO" id="GO:0005576">
    <property type="term" value="C:extracellular region"/>
    <property type="evidence" value="ECO:0007669"/>
    <property type="project" value="UniProtKB-SubCell"/>
</dbReference>
<protein>
    <recommendedName>
        <fullName evidence="4">Phospholipase A2</fullName>
        <ecNumber evidence="3">3.1.1.4</ecNumber>
    </recommendedName>
    <alternativeName>
        <fullName evidence="12">Phosphatidylcholine 2-acylhydrolase</fullName>
    </alternativeName>
</protein>
<dbReference type="GO" id="GO:0016042">
    <property type="term" value="P:lipid catabolic process"/>
    <property type="evidence" value="ECO:0007669"/>
    <property type="project" value="UniProtKB-KW"/>
</dbReference>
<organism evidence="15 16">
    <name type="scientific">Cloeon dipterum</name>
    <dbReference type="NCBI Taxonomy" id="197152"/>
    <lineage>
        <taxon>Eukaryota</taxon>
        <taxon>Metazoa</taxon>
        <taxon>Ecdysozoa</taxon>
        <taxon>Arthropoda</taxon>
        <taxon>Hexapoda</taxon>
        <taxon>Insecta</taxon>
        <taxon>Pterygota</taxon>
        <taxon>Palaeoptera</taxon>
        <taxon>Ephemeroptera</taxon>
        <taxon>Pisciforma</taxon>
        <taxon>Baetidae</taxon>
        <taxon>Cloeon</taxon>
    </lineage>
</organism>
<comment type="cofactor">
    <cofactor evidence="1">
        <name>Ca(2+)</name>
        <dbReference type="ChEBI" id="CHEBI:29108"/>
    </cofactor>
</comment>
<feature type="signal peptide" evidence="13">
    <location>
        <begin position="1"/>
        <end position="17"/>
    </location>
</feature>
<dbReference type="EC" id="3.1.1.4" evidence="3"/>
<dbReference type="CDD" id="cd04704">
    <property type="entry name" value="PLA2_bee_venom_like"/>
    <property type="match status" value="1"/>
</dbReference>
<reference evidence="15 16" key="1">
    <citation type="submission" date="2020-04" db="EMBL/GenBank/DDBJ databases">
        <authorList>
            <person name="Alioto T."/>
            <person name="Alioto T."/>
            <person name="Gomez Garrido J."/>
        </authorList>
    </citation>
    <scope>NUCLEOTIDE SEQUENCE [LARGE SCALE GENOMIC DNA]</scope>
</reference>
<evidence type="ECO:0000256" key="6">
    <source>
        <dbReference type="ARBA" id="ARBA00022723"/>
    </source>
</evidence>
<evidence type="ECO:0000256" key="12">
    <source>
        <dbReference type="ARBA" id="ARBA00029903"/>
    </source>
</evidence>